<keyword evidence="3" id="KW-0808">Transferase</keyword>
<feature type="domain" description="Glycosyl transferase CAP10" evidence="2">
    <location>
        <begin position="258"/>
        <end position="561"/>
    </location>
</feature>
<proteinExistence type="predicted"/>
<keyword evidence="4" id="KW-1185">Reference proteome</keyword>
<dbReference type="GO" id="GO:0016740">
    <property type="term" value="F:transferase activity"/>
    <property type="evidence" value="ECO:0007669"/>
    <property type="project" value="UniProtKB-KW"/>
</dbReference>
<name>A0A8E2ERM8_9PEZI</name>
<evidence type="ECO:0000256" key="1">
    <source>
        <dbReference type="SAM" id="Phobius"/>
    </source>
</evidence>
<dbReference type="PANTHER" id="PTHR12203:SF22">
    <property type="entry name" value="CAPSULE ASSOCIATED PROTEIN"/>
    <property type="match status" value="1"/>
</dbReference>
<evidence type="ECO:0000259" key="2">
    <source>
        <dbReference type="SMART" id="SM00672"/>
    </source>
</evidence>
<reference evidence="3 4" key="1">
    <citation type="journal article" date="2016" name="Nat. Commun.">
        <title>Ectomycorrhizal ecology is imprinted in the genome of the dominant symbiotic fungus Cenococcum geophilum.</title>
        <authorList>
            <consortium name="DOE Joint Genome Institute"/>
            <person name="Peter M."/>
            <person name="Kohler A."/>
            <person name="Ohm R.A."/>
            <person name="Kuo A."/>
            <person name="Krutzmann J."/>
            <person name="Morin E."/>
            <person name="Arend M."/>
            <person name="Barry K.W."/>
            <person name="Binder M."/>
            <person name="Choi C."/>
            <person name="Clum A."/>
            <person name="Copeland A."/>
            <person name="Grisel N."/>
            <person name="Haridas S."/>
            <person name="Kipfer T."/>
            <person name="LaButti K."/>
            <person name="Lindquist E."/>
            <person name="Lipzen A."/>
            <person name="Maire R."/>
            <person name="Meier B."/>
            <person name="Mihaltcheva S."/>
            <person name="Molinier V."/>
            <person name="Murat C."/>
            <person name="Poggeler S."/>
            <person name="Quandt C.A."/>
            <person name="Sperisen C."/>
            <person name="Tritt A."/>
            <person name="Tisserant E."/>
            <person name="Crous P.W."/>
            <person name="Henrissat B."/>
            <person name="Nehls U."/>
            <person name="Egli S."/>
            <person name="Spatafora J.W."/>
            <person name="Grigoriev I.V."/>
            <person name="Martin F.M."/>
        </authorList>
    </citation>
    <scope>NUCLEOTIDE SEQUENCE [LARGE SCALE GENOMIC DNA]</scope>
    <source>
        <strain evidence="3 4">CBS 207.34</strain>
    </source>
</reference>
<sequence>MMVVAYPIAGRPARKTRLKLCVSIALFIFVLIHFHFWIPQRSSSHPVDTLIKKAQTEFNRLLSQQTSTIAEAASAYRIRRGRHPPPGFEIWYNFAKSHNTVIIEEFWDQIHDDLAPFWGVPPEVLRDLSRSIDDNAFHLRNGTIKGRSNEGHIWMGIWWMMLDEIASYLPDLDMAMNIKDESRVLAPWETVQSSRARGAPPPLPQPLSVIQKFSGQLRDPEGGHDFFPLLISEYAAPTLATDACYQPHLAGLHGTFIRPLRKSISTQIIPMFSSAKLSGNNDILVPGAMYYAGWTMFEAKPSSVNGTRWEEKQDAIVWRGHASGGINTPENWNGFQRHRFLAMVNSMTVAAAEKCGENQKLSRGKQDENCETGSASSFRLPDPKAYNLHYKSGGGQDGLNEWVRTWAGDTGFTNLMCHPREPNGTCNYTSQYYSIVPELDLSAQINKYRYLPDIDGNSFSGRWRGFLLSSSVPMKATIYREWHDKRLVPWVHFVPLDNAFIDIYGVMEYFVGHALGENYETKPRGHNAQAKRIAEDGKVWAEKVLRKEDMLVYVMRLLLEWARVSDPKRARLGYVGDLLSPE</sequence>
<organism evidence="3 4">
    <name type="scientific">Glonium stellatum</name>
    <dbReference type="NCBI Taxonomy" id="574774"/>
    <lineage>
        <taxon>Eukaryota</taxon>
        <taxon>Fungi</taxon>
        <taxon>Dikarya</taxon>
        <taxon>Ascomycota</taxon>
        <taxon>Pezizomycotina</taxon>
        <taxon>Dothideomycetes</taxon>
        <taxon>Pleosporomycetidae</taxon>
        <taxon>Gloniales</taxon>
        <taxon>Gloniaceae</taxon>
        <taxon>Glonium</taxon>
    </lineage>
</organism>
<feature type="transmembrane region" description="Helical" evidence="1">
    <location>
        <begin position="20"/>
        <end position="38"/>
    </location>
</feature>
<dbReference type="InterPro" id="IPR006598">
    <property type="entry name" value="CAP10"/>
</dbReference>
<evidence type="ECO:0000313" key="3">
    <source>
        <dbReference type="EMBL" id="OCL03631.1"/>
    </source>
</evidence>
<dbReference type="Pfam" id="PF05686">
    <property type="entry name" value="Glyco_transf_90"/>
    <property type="match status" value="1"/>
</dbReference>
<dbReference type="PANTHER" id="PTHR12203">
    <property type="entry name" value="KDEL LYS-ASP-GLU-LEU CONTAINING - RELATED"/>
    <property type="match status" value="1"/>
</dbReference>
<dbReference type="AlphaFoldDB" id="A0A8E2ERM8"/>
<gene>
    <name evidence="3" type="ORF">AOQ84DRAFT_442600</name>
</gene>
<protein>
    <submittedName>
        <fullName evidence="3">Glycosyltransferase family 90 protein</fullName>
    </submittedName>
</protein>
<keyword evidence="1" id="KW-0812">Transmembrane</keyword>
<keyword evidence="1" id="KW-0472">Membrane</keyword>
<keyword evidence="1" id="KW-1133">Transmembrane helix</keyword>
<evidence type="ECO:0000313" key="4">
    <source>
        <dbReference type="Proteomes" id="UP000250140"/>
    </source>
</evidence>
<accession>A0A8E2ERM8</accession>
<dbReference type="SMART" id="SM00672">
    <property type="entry name" value="CAP10"/>
    <property type="match status" value="1"/>
</dbReference>
<dbReference type="EMBL" id="KV750703">
    <property type="protein sequence ID" value="OCL03631.1"/>
    <property type="molecule type" value="Genomic_DNA"/>
</dbReference>
<dbReference type="Proteomes" id="UP000250140">
    <property type="component" value="Unassembled WGS sequence"/>
</dbReference>
<dbReference type="InterPro" id="IPR051091">
    <property type="entry name" value="O-Glucosyltr/Glycosyltrsf_90"/>
</dbReference>
<dbReference type="OrthoDB" id="541052at2759"/>